<proteinExistence type="predicted"/>
<organism evidence="1">
    <name type="scientific">viral metagenome</name>
    <dbReference type="NCBI Taxonomy" id="1070528"/>
    <lineage>
        <taxon>unclassified sequences</taxon>
        <taxon>metagenomes</taxon>
        <taxon>organismal metagenomes</taxon>
    </lineage>
</organism>
<accession>A0A6C0HYE3</accession>
<reference evidence="1" key="1">
    <citation type="journal article" date="2020" name="Nature">
        <title>Giant virus diversity and host interactions through global metagenomics.</title>
        <authorList>
            <person name="Schulz F."/>
            <person name="Roux S."/>
            <person name="Paez-Espino D."/>
            <person name="Jungbluth S."/>
            <person name="Walsh D.A."/>
            <person name="Denef V.J."/>
            <person name="McMahon K.D."/>
            <person name="Konstantinidis K.T."/>
            <person name="Eloe-Fadrosh E.A."/>
            <person name="Kyrpides N.C."/>
            <person name="Woyke T."/>
        </authorList>
    </citation>
    <scope>NUCLEOTIDE SEQUENCE</scope>
    <source>
        <strain evidence="1">GVMAG-M-3300023184-178</strain>
    </source>
</reference>
<name>A0A6C0HYE3_9ZZZZ</name>
<dbReference type="Gene3D" id="1.25.40.180">
    <property type="match status" value="1"/>
</dbReference>
<dbReference type="SUPFAM" id="SSF48371">
    <property type="entry name" value="ARM repeat"/>
    <property type="match status" value="1"/>
</dbReference>
<dbReference type="AlphaFoldDB" id="A0A6C0HYE3"/>
<dbReference type="InterPro" id="IPR016024">
    <property type="entry name" value="ARM-type_fold"/>
</dbReference>
<sequence>MLATTQQMYTLQDFTNITFGGFDIKLPDETIQIITELATQVGSPTYIRTPTFQKRENNGPGVGFGLGTSNGIGNGLGTGTSSGFGCDNSFKKKKRGNRASEVLNDDDWESLRSFQATEIVQKAGLDAQIDNIRSSLNKMTDKNYNEQSGKIVEILNKIIEENTETNADDMLRVGNAIFEIASNNRFYSKLYADLYSDLIDNYEIMKVIFDKSFGSFLELFNHIEWCNSEEDYDRFCKINKDNEKRKALSAFIVNLTLNKIIPKDKLVDLTFNLLEKVWSFIKIDNKKNEVDEMVENIAILYNKDCFDGSALQIEDKGFIEVITILAHSKSKSYASLSNKTIFKCMDMIDM</sequence>
<protein>
    <recommendedName>
        <fullName evidence="2">MIF4G domain-containing protein</fullName>
    </recommendedName>
</protein>
<dbReference type="EMBL" id="MN740028">
    <property type="protein sequence ID" value="QHT84853.1"/>
    <property type="molecule type" value="Genomic_DNA"/>
</dbReference>
<evidence type="ECO:0008006" key="2">
    <source>
        <dbReference type="Google" id="ProtNLM"/>
    </source>
</evidence>
<evidence type="ECO:0000313" key="1">
    <source>
        <dbReference type="EMBL" id="QHT84853.1"/>
    </source>
</evidence>